<evidence type="ECO:0000313" key="1">
    <source>
        <dbReference type="EMBL" id="CAG8674592.1"/>
    </source>
</evidence>
<dbReference type="InterPro" id="IPR013761">
    <property type="entry name" value="SAM/pointed_sf"/>
</dbReference>
<evidence type="ECO:0000313" key="2">
    <source>
        <dbReference type="Proteomes" id="UP000789739"/>
    </source>
</evidence>
<name>A0A9N9HGW1_9GLOM</name>
<comment type="caution">
    <text evidence="1">The sequence shown here is derived from an EMBL/GenBank/DDBJ whole genome shotgun (WGS) entry which is preliminary data.</text>
</comment>
<dbReference type="OrthoDB" id="2406270at2759"/>
<sequence>VYGEGTYTHLETSFIEQEVLVQFISELTDSDFEKLGIEKIGWRKVLKRAALKYA</sequence>
<dbReference type="AlphaFoldDB" id="A0A9N9HGW1"/>
<keyword evidence="2" id="KW-1185">Reference proteome</keyword>
<dbReference type="Gene3D" id="1.10.150.50">
    <property type="entry name" value="Transcription Factor, Ets-1"/>
    <property type="match status" value="1"/>
</dbReference>
<gene>
    <name evidence="1" type="ORF">PBRASI_LOCUS11479</name>
</gene>
<dbReference type="EMBL" id="CAJVPI010005552">
    <property type="protein sequence ID" value="CAG8674592.1"/>
    <property type="molecule type" value="Genomic_DNA"/>
</dbReference>
<dbReference type="SUPFAM" id="SSF47769">
    <property type="entry name" value="SAM/Pointed domain"/>
    <property type="match status" value="1"/>
</dbReference>
<dbReference type="Proteomes" id="UP000789739">
    <property type="component" value="Unassembled WGS sequence"/>
</dbReference>
<accession>A0A9N9HGW1</accession>
<feature type="non-terminal residue" evidence="1">
    <location>
        <position position="1"/>
    </location>
</feature>
<proteinExistence type="predicted"/>
<dbReference type="CDD" id="cd09487">
    <property type="entry name" value="SAM_superfamily"/>
    <property type="match status" value="1"/>
</dbReference>
<reference evidence="1" key="1">
    <citation type="submission" date="2021-06" db="EMBL/GenBank/DDBJ databases">
        <authorList>
            <person name="Kallberg Y."/>
            <person name="Tangrot J."/>
            <person name="Rosling A."/>
        </authorList>
    </citation>
    <scope>NUCLEOTIDE SEQUENCE</scope>
    <source>
        <strain evidence="1">BR232B</strain>
    </source>
</reference>
<organism evidence="1 2">
    <name type="scientific">Paraglomus brasilianum</name>
    <dbReference type="NCBI Taxonomy" id="144538"/>
    <lineage>
        <taxon>Eukaryota</taxon>
        <taxon>Fungi</taxon>
        <taxon>Fungi incertae sedis</taxon>
        <taxon>Mucoromycota</taxon>
        <taxon>Glomeromycotina</taxon>
        <taxon>Glomeromycetes</taxon>
        <taxon>Paraglomerales</taxon>
        <taxon>Paraglomeraceae</taxon>
        <taxon>Paraglomus</taxon>
    </lineage>
</organism>
<protein>
    <submittedName>
        <fullName evidence="1">8490_t:CDS:1</fullName>
    </submittedName>
</protein>